<name>A0AAW1MJY9_POPJA</name>
<keyword evidence="3" id="KW-1185">Reference proteome</keyword>
<evidence type="ECO:0000256" key="1">
    <source>
        <dbReference type="SAM" id="MobiDB-lite"/>
    </source>
</evidence>
<organism evidence="2 3">
    <name type="scientific">Popillia japonica</name>
    <name type="common">Japanese beetle</name>
    <dbReference type="NCBI Taxonomy" id="7064"/>
    <lineage>
        <taxon>Eukaryota</taxon>
        <taxon>Metazoa</taxon>
        <taxon>Ecdysozoa</taxon>
        <taxon>Arthropoda</taxon>
        <taxon>Hexapoda</taxon>
        <taxon>Insecta</taxon>
        <taxon>Pterygota</taxon>
        <taxon>Neoptera</taxon>
        <taxon>Endopterygota</taxon>
        <taxon>Coleoptera</taxon>
        <taxon>Polyphaga</taxon>
        <taxon>Scarabaeiformia</taxon>
        <taxon>Scarabaeidae</taxon>
        <taxon>Rutelinae</taxon>
        <taxon>Popillia</taxon>
    </lineage>
</organism>
<dbReference type="Proteomes" id="UP001458880">
    <property type="component" value="Unassembled WGS sequence"/>
</dbReference>
<proteinExistence type="predicted"/>
<dbReference type="AlphaFoldDB" id="A0AAW1MJY9"/>
<accession>A0AAW1MJY9</accession>
<reference evidence="2 3" key="1">
    <citation type="journal article" date="2024" name="BMC Genomics">
        <title>De novo assembly and annotation of Popillia japonica's genome with initial clues to its potential as an invasive pest.</title>
        <authorList>
            <person name="Cucini C."/>
            <person name="Boschi S."/>
            <person name="Funari R."/>
            <person name="Cardaioli E."/>
            <person name="Iannotti N."/>
            <person name="Marturano G."/>
            <person name="Paoli F."/>
            <person name="Bruttini M."/>
            <person name="Carapelli A."/>
            <person name="Frati F."/>
            <person name="Nardi F."/>
        </authorList>
    </citation>
    <scope>NUCLEOTIDE SEQUENCE [LARGE SCALE GENOMIC DNA]</scope>
    <source>
        <strain evidence="2">DMR45628</strain>
    </source>
</reference>
<dbReference type="EMBL" id="JASPKY010000039">
    <property type="protein sequence ID" value="KAK9746571.1"/>
    <property type="molecule type" value="Genomic_DNA"/>
</dbReference>
<evidence type="ECO:0000313" key="2">
    <source>
        <dbReference type="EMBL" id="KAK9746571.1"/>
    </source>
</evidence>
<sequence>MSLNIDSTTCSVASGIRDNRKRFRCYRSENMCVWPQLQKKFETSNKAFYISVHTSQHNMPTITNRKPSDDTSRIKVLQRYPNKSSTTRHCTIQQQDMNEKVRHLSLENFVIGNIQSDADDSKATHNPRDRFKARKHKQVPAHPEVIDIKVSSDVKSTKLNHRFLREGYGPGYVTVLSPPCNCPDITIFLPCCCDQSESCSLLKNTLSREAQQYSLIPVVGKETK</sequence>
<gene>
    <name evidence="2" type="ORF">QE152_g6015</name>
</gene>
<feature type="region of interest" description="Disordered" evidence="1">
    <location>
        <begin position="117"/>
        <end position="138"/>
    </location>
</feature>
<comment type="caution">
    <text evidence="2">The sequence shown here is derived from an EMBL/GenBank/DDBJ whole genome shotgun (WGS) entry which is preliminary data.</text>
</comment>
<feature type="compositionally biased region" description="Basic and acidic residues" evidence="1">
    <location>
        <begin position="119"/>
        <end position="130"/>
    </location>
</feature>
<protein>
    <submittedName>
        <fullName evidence="2">Uncharacterized protein</fullName>
    </submittedName>
</protein>
<evidence type="ECO:0000313" key="3">
    <source>
        <dbReference type="Proteomes" id="UP001458880"/>
    </source>
</evidence>